<dbReference type="Proteomes" id="UP001058872">
    <property type="component" value="Chromosome"/>
</dbReference>
<keyword evidence="2" id="KW-0808">Transferase</keyword>
<name>A0AAE9SQ05_9BRAD</name>
<reference evidence="2" key="1">
    <citation type="submission" date="2018-04" db="EMBL/GenBank/DDBJ databases">
        <title>Genomes of Endosymbiotic and Endophytic Bradyrhizobium Publication status.</title>
        <authorList>
            <person name="Guha S."/>
            <person name="Jorrin B."/>
            <person name="Sarkar M."/>
            <person name="Poole P.S."/>
            <person name="DasGupta M."/>
        </authorList>
    </citation>
    <scope>NUCLEOTIDE SEQUENCE</scope>
    <source>
        <strain evidence="2">WBOS16</strain>
    </source>
</reference>
<feature type="domain" description="Phosphoribosyltransferase" evidence="1">
    <location>
        <begin position="12"/>
        <end position="167"/>
    </location>
</feature>
<dbReference type="Pfam" id="PF00156">
    <property type="entry name" value="Pribosyltran"/>
    <property type="match status" value="1"/>
</dbReference>
<dbReference type="GO" id="GO:0016757">
    <property type="term" value="F:glycosyltransferase activity"/>
    <property type="evidence" value="ECO:0007669"/>
    <property type="project" value="UniProtKB-KW"/>
</dbReference>
<accession>A0AAE9SQ05</accession>
<dbReference type="RefSeq" id="WP_257177186.1">
    <property type="nucleotide sequence ID" value="NZ_CP028989.1"/>
</dbReference>
<organism evidence="2 3">
    <name type="scientific">Bradyrhizobium betae</name>
    <dbReference type="NCBI Taxonomy" id="244734"/>
    <lineage>
        <taxon>Bacteria</taxon>
        <taxon>Pseudomonadati</taxon>
        <taxon>Pseudomonadota</taxon>
        <taxon>Alphaproteobacteria</taxon>
        <taxon>Hyphomicrobiales</taxon>
        <taxon>Nitrobacteraceae</taxon>
        <taxon>Bradyrhizobium</taxon>
    </lineage>
</organism>
<dbReference type="Gene3D" id="3.30.1310.20">
    <property type="entry name" value="PRTase-like"/>
    <property type="match status" value="1"/>
</dbReference>
<sequence length="221" mass="24185">MLFQDRDDAGRQLATALVKYKSRRPVILALPRGGVPVAAQVADRLQAPLDLVLVRKIGAPMQPELAMGAVVDGEQPVIVRNRDIIDFTGVSEETFDAICKEELVEIDRRRERYLGNRARSEVKGQVAIIVDDGIATGATTLAAIQALQKREPKELILAVPVAPLDTLQRLHGEVDAIVCLDTPRDFGAIGYYYRDFSQVSDDEVIAILKRFPARATAAPAS</sequence>
<dbReference type="EMBL" id="CP028989">
    <property type="protein sequence ID" value="UUO66375.1"/>
    <property type="molecule type" value="Genomic_DNA"/>
</dbReference>
<dbReference type="AlphaFoldDB" id="A0AAE9SQ05"/>
<evidence type="ECO:0000313" key="2">
    <source>
        <dbReference type="EMBL" id="UUO66375.1"/>
    </source>
</evidence>
<dbReference type="Gene3D" id="3.40.50.2020">
    <property type="match status" value="1"/>
</dbReference>
<protein>
    <submittedName>
        <fullName evidence="2">Phosphoribosyltransferase</fullName>
    </submittedName>
</protein>
<keyword evidence="2" id="KW-0328">Glycosyltransferase</keyword>
<gene>
    <name evidence="2" type="ORF">DCM83_14990</name>
</gene>
<proteinExistence type="predicted"/>
<dbReference type="SUPFAM" id="SSF53271">
    <property type="entry name" value="PRTase-like"/>
    <property type="match status" value="1"/>
</dbReference>
<evidence type="ECO:0000313" key="3">
    <source>
        <dbReference type="Proteomes" id="UP001058872"/>
    </source>
</evidence>
<dbReference type="InterPro" id="IPR000836">
    <property type="entry name" value="PRTase_dom"/>
</dbReference>
<dbReference type="CDD" id="cd06223">
    <property type="entry name" value="PRTases_typeI"/>
    <property type="match status" value="1"/>
</dbReference>
<evidence type="ECO:0000259" key="1">
    <source>
        <dbReference type="Pfam" id="PF00156"/>
    </source>
</evidence>
<dbReference type="InterPro" id="IPR029057">
    <property type="entry name" value="PRTase-like"/>
</dbReference>